<dbReference type="EMBL" id="JANBUN010004063">
    <property type="protein sequence ID" value="KAJ2788478.1"/>
    <property type="molecule type" value="Genomic_DNA"/>
</dbReference>
<sequence>SGPLMGIRGALGLPSSAGRLARESSSATSMRGWAAATAGSGSGSGGGGGGGSAGGAGAGGGSGSGGASAPPAIAGAAGRQPLTFVHIGCRALSRTLLAGSDAERAQWAAAVGQRICVPQTLVEAYTDLRMLSDRDFAQGRVPQCSAPFVSILSGCQMVLFGNKDGLHMGIYGVPTSVVRVSNASNVTKIHIMKRYNMAVVLSDANLLVFALSEIEKATAQIGVGVVGTRIASSVAFFDVGTYMGAPLVVLMKVRGGKSHFKCIQPLPNPDEPPAAAEPGAASPSASIKSDDDNVASSASSSTRHARRRETISEPPPAAPATEAGAPQRVVYQGPDAQL</sequence>
<feature type="non-terminal residue" evidence="1">
    <location>
        <position position="338"/>
    </location>
</feature>
<dbReference type="Proteomes" id="UP001140087">
    <property type="component" value="Unassembled WGS sequence"/>
</dbReference>
<comment type="caution">
    <text evidence="1">The sequence shown here is derived from an EMBL/GenBank/DDBJ whole genome shotgun (WGS) entry which is preliminary data.</text>
</comment>
<proteinExistence type="predicted"/>
<gene>
    <name evidence="1" type="primary">TUS1</name>
    <name evidence="1" type="ORF">H4R21_006996</name>
</gene>
<feature type="non-terminal residue" evidence="1">
    <location>
        <position position="1"/>
    </location>
</feature>
<name>A0ACC1KE11_9FUNG</name>
<protein>
    <submittedName>
        <fullName evidence="1">Rho guanine nucleotide exchange factor</fullName>
    </submittedName>
</protein>
<evidence type="ECO:0000313" key="1">
    <source>
        <dbReference type="EMBL" id="KAJ2788478.1"/>
    </source>
</evidence>
<keyword evidence="2" id="KW-1185">Reference proteome</keyword>
<organism evidence="1 2">
    <name type="scientific">Coemansia helicoidea</name>
    <dbReference type="NCBI Taxonomy" id="1286919"/>
    <lineage>
        <taxon>Eukaryota</taxon>
        <taxon>Fungi</taxon>
        <taxon>Fungi incertae sedis</taxon>
        <taxon>Zoopagomycota</taxon>
        <taxon>Kickxellomycotina</taxon>
        <taxon>Kickxellomycetes</taxon>
        <taxon>Kickxellales</taxon>
        <taxon>Kickxellaceae</taxon>
        <taxon>Coemansia</taxon>
    </lineage>
</organism>
<evidence type="ECO:0000313" key="2">
    <source>
        <dbReference type="Proteomes" id="UP001140087"/>
    </source>
</evidence>
<reference evidence="1" key="1">
    <citation type="submission" date="2022-07" db="EMBL/GenBank/DDBJ databases">
        <title>Phylogenomic reconstructions and comparative analyses of Kickxellomycotina fungi.</title>
        <authorList>
            <person name="Reynolds N.K."/>
            <person name="Stajich J.E."/>
            <person name="Barry K."/>
            <person name="Grigoriev I.V."/>
            <person name="Crous P."/>
            <person name="Smith M.E."/>
        </authorList>
    </citation>
    <scope>NUCLEOTIDE SEQUENCE</scope>
    <source>
        <strain evidence="1">BCRC 34780</strain>
    </source>
</reference>
<accession>A0ACC1KE11</accession>